<dbReference type="Pfam" id="PF07690">
    <property type="entry name" value="MFS_1"/>
    <property type="match status" value="1"/>
</dbReference>
<evidence type="ECO:0000256" key="3">
    <source>
        <dbReference type="ARBA" id="ARBA00022475"/>
    </source>
</evidence>
<feature type="transmembrane region" description="Helical" evidence="7">
    <location>
        <begin position="285"/>
        <end position="303"/>
    </location>
</feature>
<feature type="transmembrane region" description="Helical" evidence="7">
    <location>
        <begin position="169"/>
        <end position="193"/>
    </location>
</feature>
<evidence type="ECO:0000313" key="9">
    <source>
        <dbReference type="Proteomes" id="UP001500212"/>
    </source>
</evidence>
<keyword evidence="2" id="KW-0813">Transport</keyword>
<evidence type="ECO:0000313" key="8">
    <source>
        <dbReference type="EMBL" id="GAA4601693.1"/>
    </source>
</evidence>
<proteinExistence type="predicted"/>
<feature type="transmembrane region" description="Helical" evidence="7">
    <location>
        <begin position="352"/>
        <end position="376"/>
    </location>
</feature>
<dbReference type="RefSeq" id="WP_345347314.1">
    <property type="nucleotide sequence ID" value="NZ_BAABHJ010000001.1"/>
</dbReference>
<feature type="transmembrane region" description="Helical" evidence="7">
    <location>
        <begin position="382"/>
        <end position="400"/>
    </location>
</feature>
<keyword evidence="9" id="KW-1185">Reference proteome</keyword>
<dbReference type="Gene3D" id="1.20.1250.20">
    <property type="entry name" value="MFS general substrate transporter like domains"/>
    <property type="match status" value="1"/>
</dbReference>
<feature type="transmembrane region" description="Helical" evidence="7">
    <location>
        <begin position="94"/>
        <end position="116"/>
    </location>
</feature>
<protein>
    <submittedName>
        <fullName evidence="8">MFS transporter</fullName>
    </submittedName>
</protein>
<accession>A0ABP8TDJ6</accession>
<dbReference type="Proteomes" id="UP001500212">
    <property type="component" value="Unassembled WGS sequence"/>
</dbReference>
<keyword evidence="4 7" id="KW-0812">Transmembrane</keyword>
<evidence type="ECO:0000256" key="1">
    <source>
        <dbReference type="ARBA" id="ARBA00004651"/>
    </source>
</evidence>
<dbReference type="EMBL" id="BAABHJ010000001">
    <property type="protein sequence ID" value="GAA4601693.1"/>
    <property type="molecule type" value="Genomic_DNA"/>
</dbReference>
<keyword evidence="5 7" id="KW-1133">Transmembrane helix</keyword>
<dbReference type="InterPro" id="IPR036259">
    <property type="entry name" value="MFS_trans_sf"/>
</dbReference>
<evidence type="ECO:0000256" key="5">
    <source>
        <dbReference type="ARBA" id="ARBA00022989"/>
    </source>
</evidence>
<evidence type="ECO:0000256" key="4">
    <source>
        <dbReference type="ARBA" id="ARBA00022692"/>
    </source>
</evidence>
<comment type="caution">
    <text evidence="8">The sequence shown here is derived from an EMBL/GenBank/DDBJ whole genome shotgun (WGS) entry which is preliminary data.</text>
</comment>
<keyword evidence="6 7" id="KW-0472">Membrane</keyword>
<name>A0ABP8TDJ6_9ACTN</name>
<organism evidence="8 9">
    <name type="scientific">Actinoallomurus liliacearum</name>
    <dbReference type="NCBI Taxonomy" id="1080073"/>
    <lineage>
        <taxon>Bacteria</taxon>
        <taxon>Bacillati</taxon>
        <taxon>Actinomycetota</taxon>
        <taxon>Actinomycetes</taxon>
        <taxon>Streptosporangiales</taxon>
        <taxon>Thermomonosporaceae</taxon>
        <taxon>Actinoallomurus</taxon>
    </lineage>
</organism>
<comment type="subcellular location">
    <subcellularLocation>
        <location evidence="1">Cell membrane</location>
        <topology evidence="1">Multi-pass membrane protein</topology>
    </subcellularLocation>
</comment>
<feature type="transmembrane region" description="Helical" evidence="7">
    <location>
        <begin position="20"/>
        <end position="44"/>
    </location>
</feature>
<feature type="transmembrane region" description="Helical" evidence="7">
    <location>
        <begin position="254"/>
        <end position="273"/>
    </location>
</feature>
<feature type="transmembrane region" description="Helical" evidence="7">
    <location>
        <begin position="56"/>
        <end position="74"/>
    </location>
</feature>
<dbReference type="PANTHER" id="PTHR23517">
    <property type="entry name" value="RESISTANCE PROTEIN MDTM, PUTATIVE-RELATED-RELATED"/>
    <property type="match status" value="1"/>
</dbReference>
<dbReference type="InterPro" id="IPR011701">
    <property type="entry name" value="MFS"/>
</dbReference>
<keyword evidence="3" id="KW-1003">Cell membrane</keyword>
<gene>
    <name evidence="8" type="ORF">GCM10023195_04610</name>
</gene>
<dbReference type="InterPro" id="IPR050171">
    <property type="entry name" value="MFS_Transporters"/>
</dbReference>
<dbReference type="SUPFAM" id="SSF103473">
    <property type="entry name" value="MFS general substrate transporter"/>
    <property type="match status" value="1"/>
</dbReference>
<evidence type="ECO:0000256" key="2">
    <source>
        <dbReference type="ARBA" id="ARBA00022448"/>
    </source>
</evidence>
<sequence>MRRPNLGDGAWASPNARRLLIVSIIDSTGNGAFTSASVVLFSVVLHLTPTQIGRGLTLGAFIGLFSSVLWGSLADRIGVRAILLSIQLWRAAAFIGYAFIHNFAGYVAVAVFLGLAERASQPILLSFVTSAVGEQNRVKTAGALRSIRNAGFTLGALLASLALLSPGRVSLLCVVLGNAASFILAAALLRGIVLQNPPKPVRKPKGEAPDRVRTRPAFLVSAVLTGVLSMHRFILSIGLPLWIVSRHLVPKPMVSVLVAINTVLVVLLQVRMTRQTDDATGAARALRNAGWMLLCCALLLVAADGHLPIAPWTAGAVLVVGTLALTFAEMWQAAGTWGLSLLLSPEASRTRFLSVFNLGTSLLDVTGPFIITALVLPTGRTGWIVLGVVLAAAGAVSPRVSRWAERERVRHERPTVAAETTTTP</sequence>
<feature type="transmembrane region" description="Helical" evidence="7">
    <location>
        <begin position="214"/>
        <end position="234"/>
    </location>
</feature>
<feature type="transmembrane region" description="Helical" evidence="7">
    <location>
        <begin position="309"/>
        <end position="331"/>
    </location>
</feature>
<evidence type="ECO:0000256" key="6">
    <source>
        <dbReference type="ARBA" id="ARBA00023136"/>
    </source>
</evidence>
<dbReference type="PANTHER" id="PTHR23517:SF2">
    <property type="entry name" value="MULTIDRUG RESISTANCE PROTEIN MDTH"/>
    <property type="match status" value="1"/>
</dbReference>
<evidence type="ECO:0000256" key="7">
    <source>
        <dbReference type="SAM" id="Phobius"/>
    </source>
</evidence>
<reference evidence="9" key="1">
    <citation type="journal article" date="2019" name="Int. J. Syst. Evol. Microbiol.">
        <title>The Global Catalogue of Microorganisms (GCM) 10K type strain sequencing project: providing services to taxonomists for standard genome sequencing and annotation.</title>
        <authorList>
            <consortium name="The Broad Institute Genomics Platform"/>
            <consortium name="The Broad Institute Genome Sequencing Center for Infectious Disease"/>
            <person name="Wu L."/>
            <person name="Ma J."/>
        </authorList>
    </citation>
    <scope>NUCLEOTIDE SEQUENCE [LARGE SCALE GENOMIC DNA]</scope>
    <source>
        <strain evidence="9">JCM 17938</strain>
    </source>
</reference>